<reference evidence="1" key="1">
    <citation type="submission" date="2018-05" db="EMBL/GenBank/DDBJ databases">
        <authorList>
            <person name="Lanie J.A."/>
            <person name="Ng W.-L."/>
            <person name="Kazmierczak K.M."/>
            <person name="Andrzejewski T.M."/>
            <person name="Davidsen T.M."/>
            <person name="Wayne K.J."/>
            <person name="Tettelin H."/>
            <person name="Glass J.I."/>
            <person name="Rusch D."/>
            <person name="Podicherti R."/>
            <person name="Tsui H.-C.T."/>
            <person name="Winkler M.E."/>
        </authorList>
    </citation>
    <scope>NUCLEOTIDE SEQUENCE</scope>
</reference>
<gene>
    <name evidence="1" type="ORF">METZ01_LOCUS211056</name>
</gene>
<name>A0A382F6E5_9ZZZZ</name>
<evidence type="ECO:0000313" key="1">
    <source>
        <dbReference type="EMBL" id="SVB58202.1"/>
    </source>
</evidence>
<dbReference type="InterPro" id="IPR012668">
    <property type="entry name" value="CHP02466"/>
</dbReference>
<organism evidence="1">
    <name type="scientific">marine metagenome</name>
    <dbReference type="NCBI Taxonomy" id="408172"/>
    <lineage>
        <taxon>unclassified sequences</taxon>
        <taxon>metagenomes</taxon>
        <taxon>ecological metagenomes</taxon>
    </lineage>
</organism>
<sequence>MLVQKVSTFPDELGANVKFFNPFGPNILHYTLQPDILKKCLDCINDYRGNREVIEKLKSEGQIVQGSRAIENQSNSIIDGEMLTLDQEFQEKYYDNIFKDVISVSCYNYGLQSAMASIDDIGMREVEDDYFASIEHNVESMEVEIKDCWFVALKEGDFHILHEHNHGGVLLSGGIYLDVPDKPWPQGNMNWIVNGNSASMFNASWGVQPKAGDVFVWPSWIKHSVYPFKGEGERLMVSFNSILTIIKDGNESV</sequence>
<accession>A0A382F6E5</accession>
<dbReference type="Gene3D" id="2.60.120.620">
    <property type="entry name" value="q2cbj1_9rhob like domain"/>
    <property type="match status" value="1"/>
</dbReference>
<proteinExistence type="predicted"/>
<dbReference type="EMBL" id="UINC01048090">
    <property type="protein sequence ID" value="SVB58202.1"/>
    <property type="molecule type" value="Genomic_DNA"/>
</dbReference>
<dbReference type="AlphaFoldDB" id="A0A382F6E5"/>
<evidence type="ECO:0008006" key="2">
    <source>
        <dbReference type="Google" id="ProtNLM"/>
    </source>
</evidence>
<protein>
    <recommendedName>
        <fullName evidence="2">Prolyl 4-hydroxylase alpha subunit Fe(2+) 2OG dioxygenase domain-containing protein</fullName>
    </recommendedName>
</protein>
<dbReference type="Pfam" id="PF13759">
    <property type="entry name" value="2OG-FeII_Oxy_5"/>
    <property type="match status" value="1"/>
</dbReference>